<protein>
    <submittedName>
        <fullName evidence="1">Uncharacterized protein</fullName>
    </submittedName>
</protein>
<dbReference type="AlphaFoldDB" id="A0A0M0BVC7"/>
<evidence type="ECO:0000313" key="2">
    <source>
        <dbReference type="Proteomes" id="UP000054016"/>
    </source>
</evidence>
<gene>
    <name evidence="1" type="ORF">AC478_00455</name>
</gene>
<dbReference type="EMBL" id="LFWV01000004">
    <property type="protein sequence ID" value="KON32325.1"/>
    <property type="molecule type" value="Genomic_DNA"/>
</dbReference>
<dbReference type="Proteomes" id="UP000054016">
    <property type="component" value="Unassembled WGS sequence"/>
</dbReference>
<name>A0A0M0BVC7_9ARCH</name>
<comment type="caution">
    <text evidence="1">The sequence shown here is derived from an EMBL/GenBank/DDBJ whole genome shotgun (WGS) entry which is preliminary data.</text>
</comment>
<proteinExistence type="predicted"/>
<sequence>MKLKESVQVWLNGALNDPVVKILAKNSQLTKTQLETLLIDVLAENISGKYLKYDEKASLRLTKAKISRGSFNRTLKQSKENVIKSIYTVLLLGYLGIFESTTLDPYLEIANKLKEYVEAHQDIPDRENELKDHLKVIEIIRNELETSLKRLSTPSET</sequence>
<evidence type="ECO:0000313" key="1">
    <source>
        <dbReference type="EMBL" id="KON32325.1"/>
    </source>
</evidence>
<organism evidence="1 2">
    <name type="scientific">miscellaneous Crenarchaeota group-1 archaeon SG8-32-3</name>
    <dbReference type="NCBI Taxonomy" id="1685125"/>
    <lineage>
        <taxon>Archaea</taxon>
        <taxon>Candidatus Bathyarchaeota</taxon>
        <taxon>MCG-1</taxon>
    </lineage>
</organism>
<accession>A0A0M0BVC7</accession>
<reference evidence="2" key="1">
    <citation type="submission" date="2015-06" db="EMBL/GenBank/DDBJ databases">
        <title>New insights into the roles of widespread benthic archaea in carbon and nitrogen cycling.</title>
        <authorList>
            <person name="Lazar C.S."/>
            <person name="Baker B.J."/>
            <person name="Seitz K.W."/>
            <person name="Hyde A.S."/>
            <person name="Dick G.J."/>
            <person name="Hinrichs K.-U."/>
            <person name="Teske A.P."/>
        </authorList>
    </citation>
    <scope>NUCLEOTIDE SEQUENCE [LARGE SCALE GENOMIC DNA]</scope>
</reference>